<name>A0AAE3UHN9_9BACT</name>
<reference evidence="8" key="1">
    <citation type="submission" date="2023-05" db="EMBL/GenBank/DDBJ databases">
        <authorList>
            <person name="Zhang X."/>
        </authorList>
    </citation>
    <scope>NUCLEOTIDE SEQUENCE</scope>
    <source>
        <strain evidence="8">BD1B2-1</strain>
    </source>
</reference>
<evidence type="ECO:0000256" key="4">
    <source>
        <dbReference type="ARBA" id="ARBA00022452"/>
    </source>
</evidence>
<dbReference type="PANTHER" id="PTHR30026">
    <property type="entry name" value="OUTER MEMBRANE PROTEIN TOLC"/>
    <property type="match status" value="1"/>
</dbReference>
<gene>
    <name evidence="8" type="ORF">QNI22_33800</name>
</gene>
<comment type="caution">
    <text evidence="8">The sequence shown here is derived from an EMBL/GenBank/DDBJ whole genome shotgun (WGS) entry which is preliminary data.</text>
</comment>
<evidence type="ECO:0000256" key="1">
    <source>
        <dbReference type="ARBA" id="ARBA00004442"/>
    </source>
</evidence>
<dbReference type="Pfam" id="PF02321">
    <property type="entry name" value="OEP"/>
    <property type="match status" value="1"/>
</dbReference>
<keyword evidence="3" id="KW-0813">Transport</keyword>
<keyword evidence="9" id="KW-1185">Reference proteome</keyword>
<evidence type="ECO:0000313" key="8">
    <source>
        <dbReference type="EMBL" id="MDJ1505680.1"/>
    </source>
</evidence>
<dbReference type="RefSeq" id="WP_314517957.1">
    <property type="nucleotide sequence ID" value="NZ_JASJOU010000017.1"/>
</dbReference>
<dbReference type="InterPro" id="IPR003423">
    <property type="entry name" value="OMP_efflux"/>
</dbReference>
<dbReference type="EMBL" id="JASJOU010000017">
    <property type="protein sequence ID" value="MDJ1505680.1"/>
    <property type="molecule type" value="Genomic_DNA"/>
</dbReference>
<dbReference type="GO" id="GO:1990281">
    <property type="term" value="C:efflux pump complex"/>
    <property type="evidence" value="ECO:0007669"/>
    <property type="project" value="TreeGrafter"/>
</dbReference>
<evidence type="ECO:0000256" key="7">
    <source>
        <dbReference type="ARBA" id="ARBA00023237"/>
    </source>
</evidence>
<dbReference type="Proteomes" id="UP001232063">
    <property type="component" value="Unassembled WGS sequence"/>
</dbReference>
<keyword evidence="6" id="KW-0472">Membrane</keyword>
<dbReference type="GO" id="GO:0015562">
    <property type="term" value="F:efflux transmembrane transporter activity"/>
    <property type="evidence" value="ECO:0007669"/>
    <property type="project" value="InterPro"/>
</dbReference>
<evidence type="ECO:0000256" key="3">
    <source>
        <dbReference type="ARBA" id="ARBA00022448"/>
    </source>
</evidence>
<dbReference type="PANTHER" id="PTHR30026:SF20">
    <property type="entry name" value="OUTER MEMBRANE PROTEIN TOLC"/>
    <property type="match status" value="1"/>
</dbReference>
<protein>
    <submittedName>
        <fullName evidence="8">TolC family protein</fullName>
    </submittedName>
</protein>
<accession>A0AAE3UHN9</accession>
<keyword evidence="5" id="KW-0812">Transmembrane</keyword>
<evidence type="ECO:0000256" key="6">
    <source>
        <dbReference type="ARBA" id="ARBA00023136"/>
    </source>
</evidence>
<dbReference type="Gene3D" id="1.20.1600.10">
    <property type="entry name" value="Outer membrane efflux proteins (OEP)"/>
    <property type="match status" value="1"/>
</dbReference>
<comment type="similarity">
    <text evidence="2">Belongs to the outer membrane factor (OMF) (TC 1.B.17) family.</text>
</comment>
<dbReference type="GO" id="GO:0015288">
    <property type="term" value="F:porin activity"/>
    <property type="evidence" value="ECO:0007669"/>
    <property type="project" value="TreeGrafter"/>
</dbReference>
<dbReference type="AlphaFoldDB" id="A0AAE3UHN9"/>
<sequence>MSIKGQSSTDVITLPQLLSKARASYPAMAIQSARTQASQAYIKQVKANQLPTLRLQEELTLGTANSRQGSYFSPGVNVSTSGRNQTEATGEVATGNIAVAFAEWKIFNFGGFQAEQNVAKAEWQGAVASLQKEEFLLQKTVIEAYLNLLKYQRLALIEQQNMTRAQKISQVIENLVRTGLKPSLDSSLAIAELTKANLNFLRLQEQYQQSYLYLSMLCGLTPNTWQADTTLNTSRLQNISTTGVLPADHPSLLPYQRNIDLQLARNTFLQKEIMPKFSLLGAVWMRGSSITTESTFGPLANGLGFQRQNFLLGAVASFDLIDIERMHRKRSVQQYHLEQARQELTLSRMQLENELMTTDASLTALQGQLNQIPRLIRAGQDVYNQRLNLYNNGLETIIGLTSSLQMVYQTEKEYEELRDRTTRQVLRKALATNDIDSFLRLFQP</sequence>
<keyword evidence="7" id="KW-0998">Cell outer membrane</keyword>
<keyword evidence="4" id="KW-1134">Transmembrane beta strand</keyword>
<evidence type="ECO:0000313" key="9">
    <source>
        <dbReference type="Proteomes" id="UP001232063"/>
    </source>
</evidence>
<dbReference type="SUPFAM" id="SSF56954">
    <property type="entry name" value="Outer membrane efflux proteins (OEP)"/>
    <property type="match status" value="1"/>
</dbReference>
<comment type="subcellular location">
    <subcellularLocation>
        <location evidence="1">Cell outer membrane</location>
    </subcellularLocation>
</comment>
<dbReference type="InterPro" id="IPR051906">
    <property type="entry name" value="TolC-like"/>
</dbReference>
<proteinExistence type="inferred from homology"/>
<organism evidence="8 9">
    <name type="scientific">Xanthocytophaga agilis</name>
    <dbReference type="NCBI Taxonomy" id="3048010"/>
    <lineage>
        <taxon>Bacteria</taxon>
        <taxon>Pseudomonadati</taxon>
        <taxon>Bacteroidota</taxon>
        <taxon>Cytophagia</taxon>
        <taxon>Cytophagales</taxon>
        <taxon>Rhodocytophagaceae</taxon>
        <taxon>Xanthocytophaga</taxon>
    </lineage>
</organism>
<evidence type="ECO:0000256" key="2">
    <source>
        <dbReference type="ARBA" id="ARBA00007613"/>
    </source>
</evidence>
<evidence type="ECO:0000256" key="5">
    <source>
        <dbReference type="ARBA" id="ARBA00022692"/>
    </source>
</evidence>
<dbReference type="GO" id="GO:0009279">
    <property type="term" value="C:cell outer membrane"/>
    <property type="evidence" value="ECO:0007669"/>
    <property type="project" value="UniProtKB-SubCell"/>
</dbReference>